<dbReference type="Gene3D" id="1.10.260.170">
    <property type="match status" value="1"/>
</dbReference>
<organism evidence="19 20">
    <name type="scientific">Trichoderma asperellum</name>
    <name type="common">Filamentous fungus</name>
    <dbReference type="NCBI Taxonomy" id="101201"/>
    <lineage>
        <taxon>Eukaryota</taxon>
        <taxon>Fungi</taxon>
        <taxon>Dikarya</taxon>
        <taxon>Ascomycota</taxon>
        <taxon>Pezizomycotina</taxon>
        <taxon>Sordariomycetes</taxon>
        <taxon>Hypocreomycetidae</taxon>
        <taxon>Hypocreales</taxon>
        <taxon>Hypocreaceae</taxon>
        <taxon>Trichoderma</taxon>
    </lineage>
</organism>
<comment type="catalytic activity">
    <reaction evidence="14 15">
        <text>L-lysyl(79)-[histone H3] + 3 S-adenosyl-L-methionine = N(6),N(6),N(6)-trimethyl-L-lysyl(79)-[histone H3] + 3 S-adenosyl-L-homocysteine + 3 H(+)</text>
        <dbReference type="Rhea" id="RHEA:60328"/>
        <dbReference type="Rhea" id="RHEA-COMP:15549"/>
        <dbReference type="Rhea" id="RHEA-COMP:15552"/>
        <dbReference type="ChEBI" id="CHEBI:15378"/>
        <dbReference type="ChEBI" id="CHEBI:29969"/>
        <dbReference type="ChEBI" id="CHEBI:57856"/>
        <dbReference type="ChEBI" id="CHEBI:59789"/>
        <dbReference type="ChEBI" id="CHEBI:61961"/>
        <dbReference type="EC" id="2.1.1.360"/>
    </reaction>
</comment>
<evidence type="ECO:0000256" key="11">
    <source>
        <dbReference type="ARBA" id="ARBA00023163"/>
    </source>
</evidence>
<dbReference type="SUPFAM" id="SSF53335">
    <property type="entry name" value="S-adenosyl-L-methionine-dependent methyltransferases"/>
    <property type="match status" value="1"/>
</dbReference>
<dbReference type="PANTHER" id="PTHR21451">
    <property type="entry name" value="HISTONE H3 METHYLTRANSFERASE"/>
    <property type="match status" value="1"/>
</dbReference>
<keyword evidence="7 15" id="KW-0949">S-adenosyl-L-methionine</keyword>
<evidence type="ECO:0000313" key="20">
    <source>
        <dbReference type="Proteomes" id="UP000517252"/>
    </source>
</evidence>
<dbReference type="FunFam" id="3.40.50.150:FF:000033">
    <property type="entry name" value="Histone-lysine N-methyltransferase, H3 lysine-79 specific"/>
    <property type="match status" value="1"/>
</dbReference>
<evidence type="ECO:0000256" key="16">
    <source>
        <dbReference type="PIRSR" id="PIRSR017570-1"/>
    </source>
</evidence>
<keyword evidence="12 15" id="KW-0539">Nucleus</keyword>
<dbReference type="OrthoDB" id="443402at2759"/>
<dbReference type="GO" id="GO:0000786">
    <property type="term" value="C:nucleosome"/>
    <property type="evidence" value="ECO:0007669"/>
    <property type="project" value="InterPro"/>
</dbReference>
<evidence type="ECO:0000256" key="12">
    <source>
        <dbReference type="ARBA" id="ARBA00023242"/>
    </source>
</evidence>
<comment type="caution">
    <text evidence="19">The sequence shown here is derived from an EMBL/GenBank/DDBJ whole genome shotgun (WGS) entry which is preliminary data.</text>
</comment>
<dbReference type="Gene3D" id="3.40.50.150">
    <property type="entry name" value="Vaccinia Virus protein VP39"/>
    <property type="match status" value="1"/>
</dbReference>
<proteinExistence type="inferred from homology"/>
<dbReference type="EC" id="2.1.1.360" evidence="3 15"/>
<evidence type="ECO:0000256" key="10">
    <source>
        <dbReference type="ARBA" id="ARBA00023015"/>
    </source>
</evidence>
<evidence type="ECO:0000256" key="7">
    <source>
        <dbReference type="ARBA" id="ARBA00022691"/>
    </source>
</evidence>
<keyword evidence="6 15" id="KW-0808">Transferase</keyword>
<reference evidence="19 20" key="1">
    <citation type="submission" date="2020-07" db="EMBL/GenBank/DDBJ databases">
        <title>Trichoderma asperellum IC-1 whole genome shotgun sequence.</title>
        <authorList>
            <person name="Kanamasa S."/>
            <person name="Takahashi H."/>
        </authorList>
    </citation>
    <scope>NUCLEOTIDE SEQUENCE [LARGE SCALE GENOMIC DNA]</scope>
    <source>
        <strain evidence="19 20">IC-1</strain>
    </source>
</reference>
<feature type="compositionally biased region" description="Low complexity" evidence="17">
    <location>
        <begin position="56"/>
        <end position="81"/>
    </location>
</feature>
<sequence>MPLLSGKSNKFKVDPPKIRIEKVVIERPIAPRPKPKSVARPGLSSSARSSPVRKLSPNATSSSIASTASSRAKSSSPYPSSTDERRLEPQRKRKAPTSASRRSPASDRIEFDKDSDAEDDGWMDLDSHKRQRKATSESKSVDSNRKLRSARAYERKDERLQFIHAVDVASLEHKCVPIMGASKEDVAIELQYPTLQRREKFELVWGKDKIDAVEASIRIVRLVAETYLTDVEAEPFTNPHNGYIRRLEKASNRNIQDLAGFKATLREYNETLLALVEDGVVSKNLENLHDLPPHLAAFILDQIYDRTVAPKVELLSKYENGTDFVYGELLHPFITKILVEQAKMTSDQVFVDLGSGVGNVVLQAALEVGCESWGCEMMENACNLAEAQEKEFHARCLLWGIEPGEVHIERGDFRKNASIHDALKRADVILVNNKAFTSQLNDDLIRMFLDLKPGCKIISLKSFVADSKSSHNINDVGSTILEVEECTYPEGYVSWTNAGGQYYISTRK</sequence>
<dbReference type="GO" id="GO:0006281">
    <property type="term" value="P:DNA repair"/>
    <property type="evidence" value="ECO:0007669"/>
    <property type="project" value="InterPro"/>
</dbReference>
<evidence type="ECO:0000256" key="1">
    <source>
        <dbReference type="ARBA" id="ARBA00003482"/>
    </source>
</evidence>
<keyword evidence="9 15" id="KW-0156">Chromatin regulator</keyword>
<evidence type="ECO:0000256" key="17">
    <source>
        <dbReference type="SAM" id="MobiDB-lite"/>
    </source>
</evidence>
<comment type="function">
    <text evidence="1 15">Histone methyltransferase that specifically trimethylates histone H3 to form H3K79me3. This methylation is required for telomere silencing and for the pachytene checkpoint during the meiotic cell cycle by allowing the recruitment of RAD9 to double strand breaks. Nucleosomes are preferred as substrate compared to free histone.</text>
</comment>
<feature type="region of interest" description="Disordered" evidence="17">
    <location>
        <begin position="25"/>
        <end position="150"/>
    </location>
</feature>
<evidence type="ECO:0000256" key="5">
    <source>
        <dbReference type="ARBA" id="ARBA00022603"/>
    </source>
</evidence>
<keyword evidence="10 15" id="KW-0805">Transcription regulation</keyword>
<feature type="binding site" evidence="16">
    <location>
        <position position="376"/>
    </location>
    <ligand>
        <name>S-adenosyl-L-methionine</name>
        <dbReference type="ChEBI" id="CHEBI:59789"/>
    </ligand>
</feature>
<dbReference type="PIRSF" id="PIRSF017570">
    <property type="entry name" value="Histone_H3-K79_MeTrfase"/>
    <property type="match status" value="1"/>
</dbReference>
<dbReference type="PANTHER" id="PTHR21451:SF0">
    <property type="entry name" value="HISTONE-LYSINE N-METHYLTRANSFERASE, H3 LYSINE-79 SPECIFIC"/>
    <property type="match status" value="1"/>
</dbReference>
<evidence type="ECO:0000256" key="4">
    <source>
        <dbReference type="ARBA" id="ARBA00020987"/>
    </source>
</evidence>
<evidence type="ECO:0000256" key="14">
    <source>
        <dbReference type="ARBA" id="ARBA00047770"/>
    </source>
</evidence>
<evidence type="ECO:0000256" key="9">
    <source>
        <dbReference type="ARBA" id="ARBA00022853"/>
    </source>
</evidence>
<keyword evidence="5 15" id="KW-0489">Methyltransferase</keyword>
<comment type="subcellular location">
    <subcellularLocation>
        <location evidence="2 15">Nucleus</location>
    </subcellularLocation>
</comment>
<feature type="binding site" evidence="16">
    <location>
        <begin position="326"/>
        <end position="329"/>
    </location>
    <ligand>
        <name>S-adenosyl-L-methionine</name>
        <dbReference type="ChEBI" id="CHEBI:59789"/>
    </ligand>
</feature>
<evidence type="ECO:0000256" key="13">
    <source>
        <dbReference type="ARBA" id="ARBA00029821"/>
    </source>
</evidence>
<accession>A0A6V8R476</accession>
<dbReference type="EMBL" id="BLZH01000011">
    <property type="protein sequence ID" value="GFP58906.1"/>
    <property type="molecule type" value="Genomic_DNA"/>
</dbReference>
<dbReference type="InterPro" id="IPR030445">
    <property type="entry name" value="H3-K79_meTrfase"/>
</dbReference>
<evidence type="ECO:0000313" key="19">
    <source>
        <dbReference type="EMBL" id="GFP58906.1"/>
    </source>
</evidence>
<evidence type="ECO:0000256" key="6">
    <source>
        <dbReference type="ARBA" id="ARBA00022679"/>
    </source>
</evidence>
<feature type="binding site" evidence="16">
    <location>
        <begin position="412"/>
        <end position="413"/>
    </location>
    <ligand>
        <name>S-adenosyl-L-methionine</name>
        <dbReference type="ChEBI" id="CHEBI:59789"/>
    </ligand>
</feature>
<dbReference type="InterPro" id="IPR029063">
    <property type="entry name" value="SAM-dependent_MTases_sf"/>
</dbReference>
<evidence type="ECO:0000256" key="15">
    <source>
        <dbReference type="PIRNR" id="PIRNR017570"/>
    </source>
</evidence>
<gene>
    <name evidence="19" type="ORF">TASIC1_0011027300</name>
</gene>
<feature type="domain" description="DOT1" evidence="18">
    <location>
        <begin position="199"/>
        <end position="508"/>
    </location>
</feature>
<evidence type="ECO:0000256" key="8">
    <source>
        <dbReference type="ARBA" id="ARBA00022737"/>
    </source>
</evidence>
<feature type="compositionally biased region" description="Basic and acidic residues" evidence="17">
    <location>
        <begin position="104"/>
        <end position="114"/>
    </location>
</feature>
<dbReference type="InterPro" id="IPR025789">
    <property type="entry name" value="DOT1_dom"/>
</dbReference>
<evidence type="ECO:0000256" key="2">
    <source>
        <dbReference type="ARBA" id="ARBA00004123"/>
    </source>
</evidence>
<name>A0A6V8R476_TRIAP</name>
<dbReference type="Pfam" id="PF08123">
    <property type="entry name" value="DOT1"/>
    <property type="match status" value="1"/>
</dbReference>
<dbReference type="GO" id="GO:0031509">
    <property type="term" value="P:subtelomeric heterochromatin formation"/>
    <property type="evidence" value="ECO:0007669"/>
    <property type="project" value="InterPro"/>
</dbReference>
<keyword evidence="8" id="KW-0677">Repeat</keyword>
<dbReference type="PROSITE" id="PS51569">
    <property type="entry name" value="DOT1"/>
    <property type="match status" value="1"/>
</dbReference>
<dbReference type="GO" id="GO:0140956">
    <property type="term" value="F:histone H3K79 trimethyltransferase activity"/>
    <property type="evidence" value="ECO:0007669"/>
    <property type="project" value="UniProtKB-EC"/>
</dbReference>
<dbReference type="Proteomes" id="UP000517252">
    <property type="component" value="Unassembled WGS sequence"/>
</dbReference>
<feature type="binding site" evidence="16">
    <location>
        <begin position="350"/>
        <end position="359"/>
    </location>
    <ligand>
        <name>S-adenosyl-L-methionine</name>
        <dbReference type="ChEBI" id="CHEBI:59789"/>
    </ligand>
</feature>
<evidence type="ECO:0000256" key="3">
    <source>
        <dbReference type="ARBA" id="ARBA00012190"/>
    </source>
</evidence>
<dbReference type="CDD" id="cd02440">
    <property type="entry name" value="AdoMet_MTases"/>
    <property type="match status" value="1"/>
</dbReference>
<dbReference type="GO" id="GO:0032259">
    <property type="term" value="P:methylation"/>
    <property type="evidence" value="ECO:0007669"/>
    <property type="project" value="UniProtKB-KW"/>
</dbReference>
<dbReference type="GO" id="GO:0000077">
    <property type="term" value="P:DNA damage checkpoint signaling"/>
    <property type="evidence" value="ECO:0007669"/>
    <property type="project" value="InterPro"/>
</dbReference>
<keyword evidence="11 15" id="KW-0804">Transcription</keyword>
<dbReference type="InterPro" id="IPR021162">
    <property type="entry name" value="Dot1"/>
</dbReference>
<protein>
    <recommendedName>
        <fullName evidence="4 15">Histone-lysine N-methyltransferase, H3 lysine-79 specific</fullName>
        <ecNumber evidence="3 15">2.1.1.360</ecNumber>
    </recommendedName>
    <alternativeName>
        <fullName evidence="13 15">Histone H3-K79 methyltransferase</fullName>
    </alternativeName>
</protein>
<feature type="compositionally biased region" description="Basic and acidic residues" evidence="17">
    <location>
        <begin position="134"/>
        <end position="150"/>
    </location>
</feature>
<evidence type="ECO:0000259" key="18">
    <source>
        <dbReference type="PROSITE" id="PS51569"/>
    </source>
</evidence>
<dbReference type="GO" id="GO:0005634">
    <property type="term" value="C:nucleus"/>
    <property type="evidence" value="ECO:0007669"/>
    <property type="project" value="UniProtKB-SubCell"/>
</dbReference>
<comment type="similarity">
    <text evidence="15">Belongs to the class I-like SAM-binding methyltransferase superfamily. DOT1 family.</text>
</comment>
<dbReference type="GO" id="GO:0000781">
    <property type="term" value="C:chromosome, telomeric region"/>
    <property type="evidence" value="ECO:0007669"/>
    <property type="project" value="GOC"/>
</dbReference>
<dbReference type="GO" id="GO:0042393">
    <property type="term" value="F:histone binding"/>
    <property type="evidence" value="ECO:0007669"/>
    <property type="project" value="InterPro"/>
</dbReference>
<dbReference type="AlphaFoldDB" id="A0A6V8R476"/>